<accession>A0ACB8YI49</accession>
<dbReference type="Proteomes" id="UP001055879">
    <property type="component" value="Linkage Group LG12"/>
</dbReference>
<evidence type="ECO:0000313" key="1">
    <source>
        <dbReference type="EMBL" id="KAI3684761.1"/>
    </source>
</evidence>
<sequence>MLRKRYSFWLFEKSKSTNTFPTTTITAMNLSLLSLSTTLSPPLQPPHRRRIHVQFLNVRASSSSSPTISLSSHRVVVTRERGKNGKLIKALAAHGINCLELPLIKHTQLPDLDRLSALLSATTFDWIIITSPEAALVFLDAWKAAGSPSVKVAVVGAGTASIFDEATVSSKQFIDVAFVPSKATGKVLALELPKHGNEICNVLYPASAKASHDIEEGLSKRGFQVIRLNTYTTETVQHVDQMIFEQALSASVIAVASPSAIRAWVNLLSESERWGGSVACIGETTASAAKRLGLRNVYYPSNPGLQGWVDKHPNISHFQISSLGAQK</sequence>
<organism evidence="1 2">
    <name type="scientific">Arctium lappa</name>
    <name type="common">Greater burdock</name>
    <name type="synonym">Lappa major</name>
    <dbReference type="NCBI Taxonomy" id="4217"/>
    <lineage>
        <taxon>Eukaryota</taxon>
        <taxon>Viridiplantae</taxon>
        <taxon>Streptophyta</taxon>
        <taxon>Embryophyta</taxon>
        <taxon>Tracheophyta</taxon>
        <taxon>Spermatophyta</taxon>
        <taxon>Magnoliopsida</taxon>
        <taxon>eudicotyledons</taxon>
        <taxon>Gunneridae</taxon>
        <taxon>Pentapetalae</taxon>
        <taxon>asterids</taxon>
        <taxon>campanulids</taxon>
        <taxon>Asterales</taxon>
        <taxon>Asteraceae</taxon>
        <taxon>Carduoideae</taxon>
        <taxon>Cardueae</taxon>
        <taxon>Arctiinae</taxon>
        <taxon>Arctium</taxon>
    </lineage>
</organism>
<reference evidence="2" key="1">
    <citation type="journal article" date="2022" name="Mol. Ecol. Resour.">
        <title>The genomes of chicory, endive, great burdock and yacon provide insights into Asteraceae palaeo-polyploidization history and plant inulin production.</title>
        <authorList>
            <person name="Fan W."/>
            <person name="Wang S."/>
            <person name="Wang H."/>
            <person name="Wang A."/>
            <person name="Jiang F."/>
            <person name="Liu H."/>
            <person name="Zhao H."/>
            <person name="Xu D."/>
            <person name="Zhang Y."/>
        </authorList>
    </citation>
    <scope>NUCLEOTIDE SEQUENCE [LARGE SCALE GENOMIC DNA]</scope>
    <source>
        <strain evidence="2">cv. Niubang</strain>
    </source>
</reference>
<evidence type="ECO:0000313" key="2">
    <source>
        <dbReference type="Proteomes" id="UP001055879"/>
    </source>
</evidence>
<name>A0ACB8YI49_ARCLA</name>
<protein>
    <submittedName>
        <fullName evidence="1">Uncharacterized protein</fullName>
    </submittedName>
</protein>
<gene>
    <name evidence="1" type="ORF">L6452_33987</name>
</gene>
<keyword evidence="2" id="KW-1185">Reference proteome</keyword>
<proteinExistence type="predicted"/>
<comment type="caution">
    <text evidence="1">The sequence shown here is derived from an EMBL/GenBank/DDBJ whole genome shotgun (WGS) entry which is preliminary data.</text>
</comment>
<dbReference type="EMBL" id="CM042058">
    <property type="protein sequence ID" value="KAI3684761.1"/>
    <property type="molecule type" value="Genomic_DNA"/>
</dbReference>
<reference evidence="1 2" key="2">
    <citation type="journal article" date="2022" name="Mol. Ecol. Resour.">
        <title>The genomes of chicory, endive, great burdock and yacon provide insights into Asteraceae paleo-polyploidization history and plant inulin production.</title>
        <authorList>
            <person name="Fan W."/>
            <person name="Wang S."/>
            <person name="Wang H."/>
            <person name="Wang A."/>
            <person name="Jiang F."/>
            <person name="Liu H."/>
            <person name="Zhao H."/>
            <person name="Xu D."/>
            <person name="Zhang Y."/>
        </authorList>
    </citation>
    <scope>NUCLEOTIDE SEQUENCE [LARGE SCALE GENOMIC DNA]</scope>
    <source>
        <strain evidence="2">cv. Niubang</strain>
    </source>
</reference>